<comment type="caution">
    <text evidence="2">The sequence shown here is derived from an EMBL/GenBank/DDBJ whole genome shotgun (WGS) entry which is preliminary data.</text>
</comment>
<proteinExistence type="predicted"/>
<accession>A0ABR3RR67</accession>
<evidence type="ECO:0000313" key="3">
    <source>
        <dbReference type="Proteomes" id="UP001521222"/>
    </source>
</evidence>
<gene>
    <name evidence="2" type="ORF">SLS59_002613</name>
</gene>
<feature type="compositionally biased region" description="Polar residues" evidence="1">
    <location>
        <begin position="16"/>
        <end position="29"/>
    </location>
</feature>
<organism evidence="2 3">
    <name type="scientific">Nothophoma quercina</name>
    <dbReference type="NCBI Taxonomy" id="749835"/>
    <lineage>
        <taxon>Eukaryota</taxon>
        <taxon>Fungi</taxon>
        <taxon>Dikarya</taxon>
        <taxon>Ascomycota</taxon>
        <taxon>Pezizomycotina</taxon>
        <taxon>Dothideomycetes</taxon>
        <taxon>Pleosporomycetidae</taxon>
        <taxon>Pleosporales</taxon>
        <taxon>Pleosporineae</taxon>
        <taxon>Didymellaceae</taxon>
        <taxon>Nothophoma</taxon>
    </lineage>
</organism>
<sequence length="277" mass="31331">MTQLTSISSRKRPSPNDHSPSDSTSISRNESTKRRQTISPGTAAPLDRHLNIPSENAPPTPPVSAKETNTMPLKLVIPREQISLEQQRKLNRHRADAERWKPKLQRPYPRRTEIKLAYPLKLMRHYPDASTSADSNFIRPKIDKSPRVSRLLEQFPLIDTTQPCRGTSAEHPITSATLLEQAIPLSARMVQFEVAQDTNLELQANTSITRAEHAQRLAWKSFAQTEHERIDRGREAMMQSGLLSHDLKMEASGLFNGLPEWKKAKTGHFALERLAAD</sequence>
<evidence type="ECO:0000313" key="2">
    <source>
        <dbReference type="EMBL" id="KAL1606915.1"/>
    </source>
</evidence>
<feature type="region of interest" description="Disordered" evidence="1">
    <location>
        <begin position="1"/>
        <end position="69"/>
    </location>
</feature>
<evidence type="ECO:0000256" key="1">
    <source>
        <dbReference type="SAM" id="MobiDB-lite"/>
    </source>
</evidence>
<protein>
    <submittedName>
        <fullName evidence="2">Uncharacterized protein</fullName>
    </submittedName>
</protein>
<dbReference type="EMBL" id="JAKIXB020000007">
    <property type="protein sequence ID" value="KAL1606915.1"/>
    <property type="molecule type" value="Genomic_DNA"/>
</dbReference>
<dbReference type="Proteomes" id="UP001521222">
    <property type="component" value="Unassembled WGS sequence"/>
</dbReference>
<reference evidence="2 3" key="1">
    <citation type="submission" date="2024-02" db="EMBL/GenBank/DDBJ databases">
        <title>De novo assembly and annotation of 12 fungi associated with fruit tree decline syndrome in Ontario, Canada.</title>
        <authorList>
            <person name="Sulman M."/>
            <person name="Ellouze W."/>
            <person name="Ilyukhin E."/>
        </authorList>
    </citation>
    <scope>NUCLEOTIDE SEQUENCE [LARGE SCALE GENOMIC DNA]</scope>
    <source>
        <strain evidence="2 3">M97-236</strain>
    </source>
</reference>
<name>A0ABR3RR67_9PLEO</name>
<keyword evidence="3" id="KW-1185">Reference proteome</keyword>